<evidence type="ECO:0000313" key="1">
    <source>
        <dbReference type="EMBL" id="PQJ08879.1"/>
    </source>
</evidence>
<keyword evidence="2" id="KW-1185">Reference proteome</keyword>
<dbReference type="Proteomes" id="UP000239872">
    <property type="component" value="Unassembled WGS sequence"/>
</dbReference>
<proteinExistence type="predicted"/>
<evidence type="ECO:0000313" key="2">
    <source>
        <dbReference type="Proteomes" id="UP000239872"/>
    </source>
</evidence>
<accession>A0A2S7SPQ5</accession>
<comment type="caution">
    <text evidence="1">The sequence shown here is derived from an EMBL/GenBank/DDBJ whole genome shotgun (WGS) entry which is preliminary data.</text>
</comment>
<dbReference type="AlphaFoldDB" id="A0A2S7SPQ5"/>
<dbReference type="RefSeq" id="WP_105041307.1">
    <property type="nucleotide sequence ID" value="NZ_PPSL01000010.1"/>
</dbReference>
<name>A0A2S7SPQ5_9BACT</name>
<dbReference type="OrthoDB" id="292317at2"/>
<reference evidence="1 2" key="1">
    <citation type="submission" date="2018-01" db="EMBL/GenBank/DDBJ databases">
        <title>A novel member of the phylum Bacteroidetes isolated from glacier ice.</title>
        <authorList>
            <person name="Liu Q."/>
            <person name="Xin Y.-H."/>
        </authorList>
    </citation>
    <scope>NUCLEOTIDE SEQUENCE [LARGE SCALE GENOMIC DNA]</scope>
    <source>
        <strain evidence="1 2">RB1R16</strain>
    </source>
</reference>
<organism evidence="1 2">
    <name type="scientific">Flavipsychrobacter stenotrophus</name>
    <dbReference type="NCBI Taxonomy" id="2077091"/>
    <lineage>
        <taxon>Bacteria</taxon>
        <taxon>Pseudomonadati</taxon>
        <taxon>Bacteroidota</taxon>
        <taxon>Chitinophagia</taxon>
        <taxon>Chitinophagales</taxon>
        <taxon>Chitinophagaceae</taxon>
        <taxon>Flavipsychrobacter</taxon>
    </lineage>
</organism>
<dbReference type="EMBL" id="PPSL01000010">
    <property type="protein sequence ID" value="PQJ08879.1"/>
    <property type="molecule type" value="Genomic_DNA"/>
</dbReference>
<gene>
    <name evidence="1" type="ORF">CJD36_021655</name>
</gene>
<protein>
    <submittedName>
        <fullName evidence="1">Uncharacterized protein</fullName>
    </submittedName>
</protein>
<sequence>MMRPVDEFGKLLMEHVRDDAIHEMDNQLLLRGKNSWAERMKAARDTDPEFFLKMVVMDTVDETIFRLLLAIGNEHIKLSFETENGTVHKLTGDGELHGWPMGKEGWIAEFSKERFIDDFAD</sequence>